<dbReference type="CDD" id="cd00054">
    <property type="entry name" value="EGF_CA"/>
    <property type="match status" value="1"/>
</dbReference>
<keyword evidence="1" id="KW-0245">EGF-like domain</keyword>
<keyword evidence="6" id="KW-0675">Receptor</keyword>
<dbReference type="Proteomes" id="UP000242188">
    <property type="component" value="Unassembled WGS sequence"/>
</dbReference>
<protein>
    <submittedName>
        <fullName evidence="6">Fibroblast growth factor receptor 2</fullName>
    </submittedName>
</protein>
<dbReference type="InterPro" id="IPR001245">
    <property type="entry name" value="Ser-Thr/Tyr_kinase_cat_dom"/>
</dbReference>
<dbReference type="GO" id="GO:0043235">
    <property type="term" value="C:receptor complex"/>
    <property type="evidence" value="ECO:0007669"/>
    <property type="project" value="TreeGrafter"/>
</dbReference>
<keyword evidence="2" id="KW-0812">Transmembrane</keyword>
<evidence type="ECO:0000259" key="5">
    <source>
        <dbReference type="PROSITE" id="PS50026"/>
    </source>
</evidence>
<feature type="domain" description="Protein kinase" evidence="4">
    <location>
        <begin position="863"/>
        <end position="1129"/>
    </location>
</feature>
<dbReference type="PANTHER" id="PTHR24416:SF602">
    <property type="entry name" value="PROTEIN VER-1-RELATED"/>
    <property type="match status" value="1"/>
</dbReference>
<dbReference type="Gene3D" id="1.10.510.10">
    <property type="entry name" value="Transferase(Phosphotransferase) domain 1"/>
    <property type="match status" value="1"/>
</dbReference>
<dbReference type="Pfam" id="PF07714">
    <property type="entry name" value="PK_Tyr_Ser-Thr"/>
    <property type="match status" value="1"/>
</dbReference>
<sequence length="1143" mass="126920">MRINEMKIVVFSLLALIAEVSAVISGPGPNVCTRRKRDYYYKSECVYFTWLGCCVFRQVLVCRYTTEYYCCSGYEDVGNTCKPVCNDACQNGGTCVSPNTCTCTPGQSGSNCGDVVCSHLRPCYPGICTLPSTCTCATGYTDSASNCTKVSIAPAFTSARAELAFFNEMKQMDVYNVTTDSTNPDSDLPDVLWTNLLKFNMWIVTMQAVYEPGFLPMAPTYIPEVKLGIISANISYELRASDNRLKTFGSQLCSPSPTILAPEQDILNCLFTFSTFDFRIDHADIFTITFSVQSGGFEKLNVIGTSTPYATLTFNGPTKQKSVEFKIDYVGPTHCIIPNSNLTCTPTSTPLQVTNPITKDNVTIKWSGWVDNLSGMYRYALEVFKLTRQGDILLEADPLGPVLITAFNDTSIVDYSFTYQPAEPGMYSTILEAADASNNSIYIRRFFLYDPVSSITVNAGVMKVTSATPESGYSWQDNQENTATAISVNWASHFINQLQADGGFLNAIQDYPPQLQDLNVDTSFKKVIDTDITDNSNRTSAAIPNIEGIVKFEVVYERKLVGVVPDPPATGWTTIDPMALYYNFTENVIGGDCMMIWVRAYDIMDNNATDATVVCFDSTDPIVRSTSLELNSPSPDFTAASRILMTTSDTQSGIASIQLAFYDNSTGALLYDAGTAASGNITNKTQTECDQVGDCYCITTGACYAFNYDMYFDNCWLYKKDLDLTTLVVRASLTSYNLASLFTKTDIMITSISSLDGLSACPGETTVVTVSSLSAGGIAAIALVIILILAFIIFVLILHKTGRLQKVKERSIERIRSIRGGANTGLVGYKQWQTGGFAEEDIYLYGTQTYEQAPSWMLHSDDLALGNIIVVGKFARIFEAILQVGGKPRNVVAKTLKENFTDQDSLLMTAKINFFGTKVGKHSCILDFIGAVTEDPRMGPVMVLEYCDNGPMNKWLQRNKASVNETVVENLYRFSYDIVRGMEYLASQEIIHMRLAARNILLTDRLEARISGFGPRQGDDEEEGEAKKERIPVKWIAPECLDSNKSASEKSDVWSYGIVLWEIFTIGETPYPDVRSRELPRYLRSGKRLPKPEYSDDTHFSIMLKTWQKSPKARPTFMDARKEIEHLFRQSSNDLYYYDSNLQ</sequence>
<dbReference type="PANTHER" id="PTHR24416">
    <property type="entry name" value="TYROSINE-PROTEIN KINASE RECEPTOR"/>
    <property type="match status" value="1"/>
</dbReference>
<feature type="signal peptide" evidence="3">
    <location>
        <begin position="1"/>
        <end position="22"/>
    </location>
</feature>
<dbReference type="OrthoDB" id="6106621at2759"/>
<evidence type="ECO:0000313" key="6">
    <source>
        <dbReference type="EMBL" id="OWF35134.1"/>
    </source>
</evidence>
<keyword evidence="2" id="KW-0472">Membrane</keyword>
<dbReference type="SMART" id="SM00181">
    <property type="entry name" value="EGF"/>
    <property type="match status" value="2"/>
</dbReference>
<evidence type="ECO:0000259" key="4">
    <source>
        <dbReference type="PROSITE" id="PS50011"/>
    </source>
</evidence>
<evidence type="ECO:0000256" key="1">
    <source>
        <dbReference type="PROSITE-ProRule" id="PRU00076"/>
    </source>
</evidence>
<gene>
    <name evidence="6" type="ORF">KP79_PYT19126</name>
</gene>
<dbReference type="PROSITE" id="PS50011">
    <property type="entry name" value="PROTEIN_KINASE_DOM"/>
    <property type="match status" value="1"/>
</dbReference>
<evidence type="ECO:0000256" key="2">
    <source>
        <dbReference type="SAM" id="Phobius"/>
    </source>
</evidence>
<keyword evidence="3" id="KW-0732">Signal</keyword>
<dbReference type="AlphaFoldDB" id="A0A210PF72"/>
<comment type="caution">
    <text evidence="1">Lacks conserved residue(s) required for the propagation of feature annotation.</text>
</comment>
<comment type="caution">
    <text evidence="6">The sequence shown here is derived from an EMBL/GenBank/DDBJ whole genome shotgun (WGS) entry which is preliminary data.</text>
</comment>
<dbReference type="PRINTS" id="PR00109">
    <property type="entry name" value="TYRKINASE"/>
</dbReference>
<dbReference type="Gene3D" id="2.10.25.10">
    <property type="entry name" value="Laminin"/>
    <property type="match status" value="1"/>
</dbReference>
<dbReference type="InterPro" id="IPR000719">
    <property type="entry name" value="Prot_kinase_dom"/>
</dbReference>
<dbReference type="STRING" id="6573.A0A210PF72"/>
<dbReference type="GO" id="GO:0004714">
    <property type="term" value="F:transmembrane receptor protein tyrosine kinase activity"/>
    <property type="evidence" value="ECO:0007669"/>
    <property type="project" value="TreeGrafter"/>
</dbReference>
<evidence type="ECO:0000313" key="7">
    <source>
        <dbReference type="Proteomes" id="UP000242188"/>
    </source>
</evidence>
<feature type="disulfide bond" evidence="1">
    <location>
        <begin position="85"/>
        <end position="95"/>
    </location>
</feature>
<dbReference type="InterPro" id="IPR000742">
    <property type="entry name" value="EGF"/>
</dbReference>
<keyword evidence="7" id="KW-1185">Reference proteome</keyword>
<feature type="disulfide bond" evidence="1">
    <location>
        <begin position="103"/>
        <end position="112"/>
    </location>
</feature>
<proteinExistence type="predicted"/>
<dbReference type="InterPro" id="IPR050122">
    <property type="entry name" value="RTK"/>
</dbReference>
<reference evidence="6 7" key="1">
    <citation type="journal article" date="2017" name="Nat. Ecol. Evol.">
        <title>Scallop genome provides insights into evolution of bilaterian karyotype and development.</title>
        <authorList>
            <person name="Wang S."/>
            <person name="Zhang J."/>
            <person name="Jiao W."/>
            <person name="Li J."/>
            <person name="Xun X."/>
            <person name="Sun Y."/>
            <person name="Guo X."/>
            <person name="Huan P."/>
            <person name="Dong B."/>
            <person name="Zhang L."/>
            <person name="Hu X."/>
            <person name="Sun X."/>
            <person name="Wang J."/>
            <person name="Zhao C."/>
            <person name="Wang Y."/>
            <person name="Wang D."/>
            <person name="Huang X."/>
            <person name="Wang R."/>
            <person name="Lv J."/>
            <person name="Li Y."/>
            <person name="Zhang Z."/>
            <person name="Liu B."/>
            <person name="Lu W."/>
            <person name="Hui Y."/>
            <person name="Liang J."/>
            <person name="Zhou Z."/>
            <person name="Hou R."/>
            <person name="Li X."/>
            <person name="Liu Y."/>
            <person name="Li H."/>
            <person name="Ning X."/>
            <person name="Lin Y."/>
            <person name="Zhao L."/>
            <person name="Xing Q."/>
            <person name="Dou J."/>
            <person name="Li Y."/>
            <person name="Mao J."/>
            <person name="Guo H."/>
            <person name="Dou H."/>
            <person name="Li T."/>
            <person name="Mu C."/>
            <person name="Jiang W."/>
            <person name="Fu Q."/>
            <person name="Fu X."/>
            <person name="Miao Y."/>
            <person name="Liu J."/>
            <person name="Yu Q."/>
            <person name="Li R."/>
            <person name="Liao H."/>
            <person name="Li X."/>
            <person name="Kong Y."/>
            <person name="Jiang Z."/>
            <person name="Chourrout D."/>
            <person name="Li R."/>
            <person name="Bao Z."/>
        </authorList>
    </citation>
    <scope>NUCLEOTIDE SEQUENCE [LARGE SCALE GENOMIC DNA]</scope>
    <source>
        <strain evidence="6 7">PY_sf001</strain>
    </source>
</reference>
<dbReference type="InterPro" id="IPR011009">
    <property type="entry name" value="Kinase-like_dom_sf"/>
</dbReference>
<dbReference type="GO" id="GO:0005886">
    <property type="term" value="C:plasma membrane"/>
    <property type="evidence" value="ECO:0007669"/>
    <property type="project" value="TreeGrafter"/>
</dbReference>
<dbReference type="PROSITE" id="PS50026">
    <property type="entry name" value="EGF_3"/>
    <property type="match status" value="1"/>
</dbReference>
<keyword evidence="2" id="KW-1133">Transmembrane helix</keyword>
<dbReference type="CDD" id="cd00192">
    <property type="entry name" value="PTKc"/>
    <property type="match status" value="1"/>
</dbReference>
<dbReference type="SUPFAM" id="SSF56112">
    <property type="entry name" value="Protein kinase-like (PK-like)"/>
    <property type="match status" value="1"/>
</dbReference>
<dbReference type="EMBL" id="NEDP02076740">
    <property type="protein sequence ID" value="OWF35134.1"/>
    <property type="molecule type" value="Genomic_DNA"/>
</dbReference>
<dbReference type="PROSITE" id="PS00022">
    <property type="entry name" value="EGF_1"/>
    <property type="match status" value="1"/>
</dbReference>
<feature type="chain" id="PRO_5013052576" evidence="3">
    <location>
        <begin position="23"/>
        <end position="1143"/>
    </location>
</feature>
<feature type="domain" description="EGF-like" evidence="5">
    <location>
        <begin position="82"/>
        <end position="113"/>
    </location>
</feature>
<feature type="transmembrane region" description="Helical" evidence="2">
    <location>
        <begin position="775"/>
        <end position="798"/>
    </location>
</feature>
<evidence type="ECO:0000256" key="3">
    <source>
        <dbReference type="SAM" id="SignalP"/>
    </source>
</evidence>
<dbReference type="GO" id="GO:0007169">
    <property type="term" value="P:cell surface receptor protein tyrosine kinase signaling pathway"/>
    <property type="evidence" value="ECO:0007669"/>
    <property type="project" value="TreeGrafter"/>
</dbReference>
<dbReference type="GO" id="GO:0005524">
    <property type="term" value="F:ATP binding"/>
    <property type="evidence" value="ECO:0007669"/>
    <property type="project" value="InterPro"/>
</dbReference>
<accession>A0A210PF72</accession>
<keyword evidence="1" id="KW-1015">Disulfide bond</keyword>
<organism evidence="6 7">
    <name type="scientific">Mizuhopecten yessoensis</name>
    <name type="common">Japanese scallop</name>
    <name type="synonym">Patinopecten yessoensis</name>
    <dbReference type="NCBI Taxonomy" id="6573"/>
    <lineage>
        <taxon>Eukaryota</taxon>
        <taxon>Metazoa</taxon>
        <taxon>Spiralia</taxon>
        <taxon>Lophotrochozoa</taxon>
        <taxon>Mollusca</taxon>
        <taxon>Bivalvia</taxon>
        <taxon>Autobranchia</taxon>
        <taxon>Pteriomorphia</taxon>
        <taxon>Pectinida</taxon>
        <taxon>Pectinoidea</taxon>
        <taxon>Pectinidae</taxon>
        <taxon>Mizuhopecten</taxon>
    </lineage>
</organism>
<name>A0A210PF72_MIZYE</name>